<name>A0A812RJY0_9DINO</name>
<dbReference type="CDD" id="cd12885">
    <property type="entry name" value="SPRY_RanBP_like"/>
    <property type="match status" value="1"/>
</dbReference>
<feature type="domain" description="SPRY" evidence="1">
    <location>
        <begin position="219"/>
        <end position="287"/>
    </location>
</feature>
<keyword evidence="3" id="KW-1185">Reference proteome</keyword>
<dbReference type="PANTHER" id="PTHR12864">
    <property type="entry name" value="RAN BINDING PROTEIN 9-RELATED"/>
    <property type="match status" value="1"/>
</dbReference>
<gene>
    <name evidence="2" type="primary">YGR125W</name>
    <name evidence="2" type="ORF">SNEC2469_LOCUS12159</name>
</gene>
<evidence type="ECO:0000259" key="1">
    <source>
        <dbReference type="Pfam" id="PF00622"/>
    </source>
</evidence>
<reference evidence="2" key="1">
    <citation type="submission" date="2021-02" db="EMBL/GenBank/DDBJ databases">
        <authorList>
            <person name="Dougan E. K."/>
            <person name="Rhodes N."/>
            <person name="Thang M."/>
            <person name="Chan C."/>
        </authorList>
    </citation>
    <scope>NUCLEOTIDE SEQUENCE</scope>
</reference>
<protein>
    <submittedName>
        <fullName evidence="2">YGR125W protein</fullName>
    </submittedName>
</protein>
<dbReference type="InterPro" id="IPR013320">
    <property type="entry name" value="ConA-like_dom_sf"/>
</dbReference>
<dbReference type="EMBL" id="CAJNJA010019278">
    <property type="protein sequence ID" value="CAE7442443.1"/>
    <property type="molecule type" value="Genomic_DNA"/>
</dbReference>
<proteinExistence type="predicted"/>
<evidence type="ECO:0000313" key="3">
    <source>
        <dbReference type="Proteomes" id="UP000601435"/>
    </source>
</evidence>
<comment type="caution">
    <text evidence="2">The sequence shown here is derived from an EMBL/GenBank/DDBJ whole genome shotgun (WGS) entry which is preliminary data.</text>
</comment>
<dbReference type="Proteomes" id="UP000601435">
    <property type="component" value="Unassembled WGS sequence"/>
</dbReference>
<dbReference type="InterPro" id="IPR050618">
    <property type="entry name" value="Ubq-SigPath_Reg"/>
</dbReference>
<dbReference type="Gene3D" id="2.60.120.920">
    <property type="match status" value="1"/>
</dbReference>
<evidence type="ECO:0000313" key="2">
    <source>
        <dbReference type="EMBL" id="CAE7442443.1"/>
    </source>
</evidence>
<organism evidence="2 3">
    <name type="scientific">Symbiodinium necroappetens</name>
    <dbReference type="NCBI Taxonomy" id="1628268"/>
    <lineage>
        <taxon>Eukaryota</taxon>
        <taxon>Sar</taxon>
        <taxon>Alveolata</taxon>
        <taxon>Dinophyceae</taxon>
        <taxon>Suessiales</taxon>
        <taxon>Symbiodiniaceae</taxon>
        <taxon>Symbiodinium</taxon>
    </lineage>
</organism>
<dbReference type="InterPro" id="IPR043136">
    <property type="entry name" value="B30.2/SPRY_sf"/>
</dbReference>
<accession>A0A812RJY0</accession>
<dbReference type="SUPFAM" id="SSF49899">
    <property type="entry name" value="Concanavalin A-like lectins/glucanases"/>
    <property type="match status" value="1"/>
</dbReference>
<dbReference type="InterPro" id="IPR044736">
    <property type="entry name" value="Gid1/RanBPM/SPLA_SPRY"/>
</dbReference>
<dbReference type="AlphaFoldDB" id="A0A812RJY0"/>
<dbReference type="OrthoDB" id="427359at2759"/>
<sequence>MGATPLRTISAPREASGVTRLDALPLQWVFFLDPPSLLRIQTAGWAEEELVQNAWKELCAQELGIPSELLCPVGSGPRLQGAQSSSSSRWCWKRAFYDLDIAPGKNALRSSSEDYQFLPSLYGESASAPEGVQFLQDADGKVLRCHLRPGFMGRDRCVVAQLPLPAVPSATVLPYASEERHGCHWRVAYRSASYYEVTVGGAGVGACRRGRDREEAVLHCISVGLCTPRFSRYAVAKQQAGWDGESWGLHSDDGQLFHASNRGYQFADAKVAGPLTFGAGDVVGCGICQLPASSFGDCEASQVTAGPRPLAHAKRKIFYTLNGAFLGFAFDLDQVPWDVPLWPCVPVLQFSKLSGVARLNFGVLESS</sequence>
<dbReference type="Pfam" id="PF00622">
    <property type="entry name" value="SPRY"/>
    <property type="match status" value="1"/>
</dbReference>
<dbReference type="InterPro" id="IPR003877">
    <property type="entry name" value="SPRY_dom"/>
</dbReference>